<dbReference type="Pfam" id="PF01590">
    <property type="entry name" value="GAF"/>
    <property type="match status" value="1"/>
</dbReference>
<dbReference type="Proteomes" id="UP000481043">
    <property type="component" value="Unassembled WGS sequence"/>
</dbReference>
<dbReference type="Gene3D" id="3.30.450.40">
    <property type="match status" value="1"/>
</dbReference>
<comment type="caution">
    <text evidence="10">The sequence shown here is derived from an EMBL/GenBank/DDBJ whole genome shotgun (WGS) entry which is preliminary data.</text>
</comment>
<evidence type="ECO:0000256" key="1">
    <source>
        <dbReference type="ARBA" id="ARBA00000085"/>
    </source>
</evidence>
<evidence type="ECO:0000259" key="9">
    <source>
        <dbReference type="PROSITE" id="PS50109"/>
    </source>
</evidence>
<dbReference type="InterPro" id="IPR003594">
    <property type="entry name" value="HATPase_dom"/>
</dbReference>
<organism evidence="10 11">
    <name type="scientific">Bacillus mesophilus</name>
    <dbReference type="NCBI Taxonomy" id="1808955"/>
    <lineage>
        <taxon>Bacteria</taxon>
        <taxon>Bacillati</taxon>
        <taxon>Bacillota</taxon>
        <taxon>Bacilli</taxon>
        <taxon>Bacillales</taxon>
        <taxon>Bacillaceae</taxon>
        <taxon>Bacillus</taxon>
    </lineage>
</organism>
<proteinExistence type="predicted"/>
<evidence type="ECO:0000256" key="5">
    <source>
        <dbReference type="ARBA" id="ARBA00022741"/>
    </source>
</evidence>
<dbReference type="GO" id="GO:0000155">
    <property type="term" value="F:phosphorelay sensor kinase activity"/>
    <property type="evidence" value="ECO:0007669"/>
    <property type="project" value="InterPro"/>
</dbReference>
<dbReference type="InterPro" id="IPR003661">
    <property type="entry name" value="HisK_dim/P_dom"/>
</dbReference>
<dbReference type="PANTHER" id="PTHR43065:SF10">
    <property type="entry name" value="PEROXIDE STRESS-ACTIVATED HISTIDINE KINASE MAK3"/>
    <property type="match status" value="1"/>
</dbReference>
<keyword evidence="6" id="KW-0418">Kinase</keyword>
<keyword evidence="4" id="KW-0808">Transferase</keyword>
<dbReference type="EMBL" id="JAAIWM010000015">
    <property type="protein sequence ID" value="NEY74160.1"/>
    <property type="molecule type" value="Genomic_DNA"/>
</dbReference>
<gene>
    <name evidence="10" type="ORF">G4D63_20890</name>
</gene>
<dbReference type="InterPro" id="IPR029016">
    <property type="entry name" value="GAF-like_dom_sf"/>
</dbReference>
<dbReference type="InterPro" id="IPR005467">
    <property type="entry name" value="His_kinase_dom"/>
</dbReference>
<keyword evidence="3" id="KW-0597">Phosphoprotein</keyword>
<dbReference type="RefSeq" id="WP_163182026.1">
    <property type="nucleotide sequence ID" value="NZ_JAAIWM010000015.1"/>
</dbReference>
<dbReference type="AlphaFoldDB" id="A0A6M0QEM1"/>
<dbReference type="EC" id="2.7.13.3" evidence="2"/>
<keyword evidence="11" id="KW-1185">Reference proteome</keyword>
<reference evidence="10 11" key="1">
    <citation type="submission" date="2020-02" db="EMBL/GenBank/DDBJ databases">
        <title>Bacillus aquiflavi sp. nov., isolated from yellow water of strong flavor Chinese baijiu in Yibin region of China.</title>
        <authorList>
            <person name="Xie J."/>
        </authorList>
    </citation>
    <scope>NUCLEOTIDE SEQUENCE [LARGE SCALE GENOMIC DNA]</scope>
    <source>
        <strain evidence="10 11">SA4</strain>
    </source>
</reference>
<dbReference type="SMART" id="SM00388">
    <property type="entry name" value="HisKA"/>
    <property type="match status" value="1"/>
</dbReference>
<dbReference type="InterPro" id="IPR003018">
    <property type="entry name" value="GAF"/>
</dbReference>
<dbReference type="Pfam" id="PF00512">
    <property type="entry name" value="HisKA"/>
    <property type="match status" value="1"/>
</dbReference>
<protein>
    <recommendedName>
        <fullName evidence="2">histidine kinase</fullName>
        <ecNumber evidence="2">2.7.13.3</ecNumber>
    </recommendedName>
</protein>
<evidence type="ECO:0000313" key="10">
    <source>
        <dbReference type="EMBL" id="NEY74160.1"/>
    </source>
</evidence>
<evidence type="ECO:0000256" key="8">
    <source>
        <dbReference type="ARBA" id="ARBA00023012"/>
    </source>
</evidence>
<evidence type="ECO:0000256" key="7">
    <source>
        <dbReference type="ARBA" id="ARBA00022840"/>
    </source>
</evidence>
<dbReference type="InterPro" id="IPR004358">
    <property type="entry name" value="Sig_transdc_His_kin-like_C"/>
</dbReference>
<dbReference type="PANTHER" id="PTHR43065">
    <property type="entry name" value="SENSOR HISTIDINE KINASE"/>
    <property type="match status" value="1"/>
</dbReference>
<dbReference type="SUPFAM" id="SSF55781">
    <property type="entry name" value="GAF domain-like"/>
    <property type="match status" value="1"/>
</dbReference>
<evidence type="ECO:0000313" key="11">
    <source>
        <dbReference type="Proteomes" id="UP000481043"/>
    </source>
</evidence>
<name>A0A6M0QEM1_9BACI</name>
<dbReference type="Gene3D" id="1.10.287.130">
    <property type="match status" value="1"/>
</dbReference>
<keyword evidence="8" id="KW-0902">Two-component regulatory system</keyword>
<accession>A0A6M0QEM1</accession>
<dbReference type="SMART" id="SM00387">
    <property type="entry name" value="HATPase_c"/>
    <property type="match status" value="1"/>
</dbReference>
<dbReference type="GO" id="GO:0005524">
    <property type="term" value="F:ATP binding"/>
    <property type="evidence" value="ECO:0007669"/>
    <property type="project" value="UniProtKB-KW"/>
</dbReference>
<evidence type="ECO:0000256" key="3">
    <source>
        <dbReference type="ARBA" id="ARBA00022553"/>
    </source>
</evidence>
<dbReference type="InterPro" id="IPR036890">
    <property type="entry name" value="HATPase_C_sf"/>
</dbReference>
<dbReference type="SUPFAM" id="SSF47384">
    <property type="entry name" value="Homodimeric domain of signal transducing histidine kinase"/>
    <property type="match status" value="1"/>
</dbReference>
<dbReference type="CDD" id="cd00082">
    <property type="entry name" value="HisKA"/>
    <property type="match status" value="1"/>
</dbReference>
<evidence type="ECO:0000256" key="6">
    <source>
        <dbReference type="ARBA" id="ARBA00022777"/>
    </source>
</evidence>
<dbReference type="InterPro" id="IPR036097">
    <property type="entry name" value="HisK_dim/P_sf"/>
</dbReference>
<evidence type="ECO:0000256" key="2">
    <source>
        <dbReference type="ARBA" id="ARBA00012438"/>
    </source>
</evidence>
<comment type="catalytic activity">
    <reaction evidence="1">
        <text>ATP + protein L-histidine = ADP + protein N-phospho-L-histidine.</text>
        <dbReference type="EC" id="2.7.13.3"/>
    </reaction>
</comment>
<dbReference type="SUPFAM" id="SSF55874">
    <property type="entry name" value="ATPase domain of HSP90 chaperone/DNA topoisomerase II/histidine kinase"/>
    <property type="match status" value="1"/>
</dbReference>
<feature type="domain" description="Histidine kinase" evidence="9">
    <location>
        <begin position="109"/>
        <end position="313"/>
    </location>
</feature>
<dbReference type="PROSITE" id="PS50109">
    <property type="entry name" value="HIS_KIN"/>
    <property type="match status" value="1"/>
</dbReference>
<dbReference type="Pfam" id="PF02518">
    <property type="entry name" value="HATPase_c"/>
    <property type="match status" value="1"/>
</dbReference>
<evidence type="ECO:0000256" key="4">
    <source>
        <dbReference type="ARBA" id="ARBA00022679"/>
    </source>
</evidence>
<sequence>MNLVGREPLIINNTLQHKLTKDMSIIYEEKVGSYLGFPIILHDGTLFGTLCAIDTVPYSFDDEEIEIMKSLSRILTNYLNDNIGLVAFSKIEEERQLEKVEAIGKMASGLAHEIGNPMQSIKGFIQYVFKDSNHNKDFQRIVMNEITRVEELISEFVLATQPSSPVIQMNNAIDVILPSVERIKSEAYAKGISITCSLEDHLPIINVEASQIQKVIMNVLRNSLEAIEQEGSIRVVAYRDPFHFLVIEVSDNGRGIPAGIIKKVGYPFFTTKDYGTGLGLSVSKNIIRAHGGTLNIESVGNGTKVSIRLPIAIEK</sequence>
<dbReference type="Gene3D" id="3.30.565.10">
    <property type="entry name" value="Histidine kinase-like ATPase, C-terminal domain"/>
    <property type="match status" value="1"/>
</dbReference>
<dbReference type="PRINTS" id="PR00344">
    <property type="entry name" value="BCTRLSENSOR"/>
</dbReference>
<keyword evidence="7" id="KW-0067">ATP-binding</keyword>
<keyword evidence="5" id="KW-0547">Nucleotide-binding</keyword>